<dbReference type="Gene3D" id="3.30.40.10">
    <property type="entry name" value="Zinc/RING finger domain, C3HC4 (zinc finger)"/>
    <property type="match status" value="1"/>
</dbReference>
<keyword evidence="1" id="KW-0479">Metal-binding</keyword>
<dbReference type="GO" id="GO:0008270">
    <property type="term" value="F:zinc ion binding"/>
    <property type="evidence" value="ECO:0007669"/>
    <property type="project" value="UniProtKB-KW"/>
</dbReference>
<evidence type="ECO:0000256" key="1">
    <source>
        <dbReference type="ARBA" id="ARBA00022723"/>
    </source>
</evidence>
<dbReference type="InterPro" id="IPR018957">
    <property type="entry name" value="Znf_C3HC4_RING-type"/>
</dbReference>
<evidence type="ECO:0000256" key="3">
    <source>
        <dbReference type="ARBA" id="ARBA00022833"/>
    </source>
</evidence>
<dbReference type="InterPro" id="IPR013083">
    <property type="entry name" value="Znf_RING/FYVE/PHD"/>
</dbReference>
<evidence type="ECO:0000313" key="6">
    <source>
        <dbReference type="EMBL" id="KAG6378367.1"/>
    </source>
</evidence>
<feature type="compositionally biased region" description="Basic residues" evidence="4">
    <location>
        <begin position="65"/>
        <end position="74"/>
    </location>
</feature>
<name>A0A8I2YXC4_9AGAM</name>
<sequence length="299" mass="33360">MPVTRSSSRQTSQKPSSQLYTSRRADPSGSGGSKKASKSPSNDIIVLSSDDDEPPPKGTLVSKKSPVRTSKRKVVPLVHTRDVLEISSDDESMPKKSSTRKQAQSAEATNRDLERTIKKLQEELKSTEQLHAASSREIEELKCDFYNKDASPLFLSSFRRSKPLPECGHSFCEKCLVDWFSTTQVQHMTANPQLDDSRAVLAGQLHAFVQMVPNLHAYGLHGQQHVRAVLAELRRHRPDYTCPSCRKEVLNKPVEDFRLKELINQIAGLMGETEPHKDTLARRGSGSGPFDHFFAAPAR</sequence>
<reference evidence="6" key="1">
    <citation type="submission" date="2021-03" db="EMBL/GenBank/DDBJ databases">
        <title>Evolutionary innovations through gain and loss of genes in the ectomycorrhizal Boletales.</title>
        <authorList>
            <person name="Wu G."/>
            <person name="Miyauchi S."/>
            <person name="Morin E."/>
            <person name="Yang Z.-L."/>
            <person name="Xu J."/>
            <person name="Martin F.M."/>
        </authorList>
    </citation>
    <scope>NUCLEOTIDE SEQUENCE</scope>
    <source>
        <strain evidence="6">BR01</strain>
    </source>
</reference>
<evidence type="ECO:0000256" key="2">
    <source>
        <dbReference type="ARBA" id="ARBA00022771"/>
    </source>
</evidence>
<feature type="region of interest" description="Disordered" evidence="4">
    <location>
        <begin position="1"/>
        <end position="111"/>
    </location>
</feature>
<dbReference type="Pfam" id="PF00097">
    <property type="entry name" value="zf-C3HC4"/>
    <property type="match status" value="1"/>
</dbReference>
<protein>
    <recommendedName>
        <fullName evidence="5">Zinc finger C3HC4 RING-type domain-containing protein</fullName>
    </recommendedName>
</protein>
<proteinExistence type="predicted"/>
<dbReference type="EMBL" id="JAGFBS010000007">
    <property type="protein sequence ID" value="KAG6378367.1"/>
    <property type="molecule type" value="Genomic_DNA"/>
</dbReference>
<keyword evidence="2" id="KW-0863">Zinc-finger</keyword>
<dbReference type="OrthoDB" id="2669864at2759"/>
<accession>A0A8I2YXC4</accession>
<organism evidence="6 7">
    <name type="scientific">Boletus reticuloceps</name>
    <dbReference type="NCBI Taxonomy" id="495285"/>
    <lineage>
        <taxon>Eukaryota</taxon>
        <taxon>Fungi</taxon>
        <taxon>Dikarya</taxon>
        <taxon>Basidiomycota</taxon>
        <taxon>Agaricomycotina</taxon>
        <taxon>Agaricomycetes</taxon>
        <taxon>Agaricomycetidae</taxon>
        <taxon>Boletales</taxon>
        <taxon>Boletineae</taxon>
        <taxon>Boletaceae</taxon>
        <taxon>Boletoideae</taxon>
        <taxon>Boletus</taxon>
    </lineage>
</organism>
<feature type="domain" description="Zinc finger C3HC4 RING-type" evidence="5">
    <location>
        <begin position="165"/>
        <end position="184"/>
    </location>
</feature>
<dbReference type="Proteomes" id="UP000683000">
    <property type="component" value="Unassembled WGS sequence"/>
</dbReference>
<gene>
    <name evidence="6" type="ORF">JVT61DRAFT_14092</name>
</gene>
<comment type="caution">
    <text evidence="6">The sequence shown here is derived from an EMBL/GenBank/DDBJ whole genome shotgun (WGS) entry which is preliminary data.</text>
</comment>
<keyword evidence="7" id="KW-1185">Reference proteome</keyword>
<evidence type="ECO:0000313" key="7">
    <source>
        <dbReference type="Proteomes" id="UP000683000"/>
    </source>
</evidence>
<dbReference type="AlphaFoldDB" id="A0A8I2YXC4"/>
<dbReference type="SUPFAM" id="SSF57850">
    <property type="entry name" value="RING/U-box"/>
    <property type="match status" value="1"/>
</dbReference>
<evidence type="ECO:0000259" key="5">
    <source>
        <dbReference type="Pfam" id="PF00097"/>
    </source>
</evidence>
<keyword evidence="3" id="KW-0862">Zinc</keyword>
<feature type="compositionally biased region" description="Low complexity" evidence="4">
    <location>
        <begin position="1"/>
        <end position="18"/>
    </location>
</feature>
<evidence type="ECO:0000256" key="4">
    <source>
        <dbReference type="SAM" id="MobiDB-lite"/>
    </source>
</evidence>